<evidence type="ECO:0000256" key="7">
    <source>
        <dbReference type="ARBA" id="ARBA00023027"/>
    </source>
</evidence>
<evidence type="ECO:0000256" key="5">
    <source>
        <dbReference type="ARBA" id="ARBA00022955"/>
    </source>
</evidence>
<dbReference type="PANTHER" id="PTHR43245">
    <property type="entry name" value="BIFUNCTIONAL POLYMYXIN RESISTANCE PROTEIN ARNA"/>
    <property type="match status" value="1"/>
</dbReference>
<dbReference type="PANTHER" id="PTHR43245:SF51">
    <property type="entry name" value="SHORT CHAIN DEHYDROGENASE_REDUCTASE FAMILY 42E, MEMBER 2"/>
    <property type="match status" value="1"/>
</dbReference>
<evidence type="ECO:0000256" key="11">
    <source>
        <dbReference type="ARBA" id="ARBA00067470"/>
    </source>
</evidence>
<evidence type="ECO:0000313" key="18">
    <source>
        <dbReference type="EMBL" id="KFH40877.1"/>
    </source>
</evidence>
<evidence type="ECO:0000256" key="10">
    <source>
        <dbReference type="ARBA" id="ARBA00046995"/>
    </source>
</evidence>
<dbReference type="InterPro" id="IPR002225">
    <property type="entry name" value="3Beta_OHSteriod_DH/Estase"/>
</dbReference>
<name>A0A086SUU5_HAPC1</name>
<dbReference type="InterPro" id="IPR036291">
    <property type="entry name" value="NAD(P)-bd_dom_sf"/>
</dbReference>
<evidence type="ECO:0000313" key="19">
    <source>
        <dbReference type="Proteomes" id="UP000029964"/>
    </source>
</evidence>
<keyword evidence="19" id="KW-1185">Reference proteome</keyword>
<keyword evidence="8" id="KW-0443">Lipid metabolism</keyword>
<dbReference type="HOGENOM" id="CLU_007383_6_8_1"/>
<evidence type="ECO:0000256" key="15">
    <source>
        <dbReference type="ARBA" id="ARBA00081452"/>
    </source>
</evidence>
<reference evidence="19" key="1">
    <citation type="journal article" date="2014" name="Genome Announc.">
        <title>Genome sequence and annotation of Acremonium chrysogenum, producer of the beta-lactam antibiotic cephalosporin C.</title>
        <authorList>
            <person name="Terfehr D."/>
            <person name="Dahlmann T.A."/>
            <person name="Specht T."/>
            <person name="Zadra I."/>
            <person name="Kuernsteiner H."/>
            <person name="Kueck U."/>
        </authorList>
    </citation>
    <scope>NUCLEOTIDE SEQUENCE [LARGE SCALE GENOMIC DNA]</scope>
    <source>
        <strain evidence="19">ATCC 11550 / CBS 779.69 / DSM 880 / IAM 14645 / JCM 23072 / IMI 49137</strain>
    </source>
</reference>
<keyword evidence="4" id="KW-0256">Endoplasmic reticulum</keyword>
<keyword evidence="6" id="KW-0560">Oxidoreductase</keyword>
<gene>
    <name evidence="18" type="ORF">ACRE_084230</name>
</gene>
<comment type="subunit">
    <text evidence="10">Heterotetramer of ERG25, ERG26, ERG27 and ERG28. ERG28 acts as a scaffold to tether ERG27 and other 4,4-demethylation-related enzymes, forming a demethylation enzyme complex, in the endoplasmic reticulum.</text>
</comment>
<evidence type="ECO:0000256" key="14">
    <source>
        <dbReference type="ARBA" id="ARBA00081397"/>
    </source>
</evidence>
<dbReference type="Gene3D" id="3.40.50.720">
    <property type="entry name" value="NAD(P)-binding Rossmann-like Domain"/>
    <property type="match status" value="1"/>
</dbReference>
<dbReference type="OrthoDB" id="10058185at2759"/>
<sequence length="372" mass="40286">MSPKTRGDLGRVLVIGGNGFLGHHIVNQALSDWTTSHVSSIDLRCEKNRNPAAAYAECDITDPDRLLSAVENFKPDVVIHTASPVASDHNVNKDLFKRVNVDGTDAVIRACQQAGVKALVYTSSASVISDDSTPLHNADERWPVIRGDQQGSYYSETKAAAEEAVLNANRQEPSKLLTCSIRPAGIFGEGDGQTLAGFLAAYKNNKHKIQIGDNLNLFDFTYVGNVAHAHLLAAQRLLATASSATAPLDHEKVDGEAFLVTNDSPVYFWDFARSVWAAAGDRSGTAGTWHLGETVGGVLGVLSEIGGSVVGKTPTFNKKKVTMTCMTRYFNIAKARRVLGYKPLWTLQEGVTRGVQWFLDQEKQTQAGEKAQ</sequence>
<keyword evidence="3" id="KW-0444">Lipid biosynthesis</keyword>
<evidence type="ECO:0000256" key="12">
    <source>
        <dbReference type="ARBA" id="ARBA00067985"/>
    </source>
</evidence>
<organism evidence="18 19">
    <name type="scientific">Hapsidospora chrysogenum (strain ATCC 11550 / CBS 779.69 / DSM 880 / IAM 14645 / JCM 23072 / IMI 49137)</name>
    <name type="common">Acremonium chrysogenum</name>
    <dbReference type="NCBI Taxonomy" id="857340"/>
    <lineage>
        <taxon>Eukaryota</taxon>
        <taxon>Fungi</taxon>
        <taxon>Dikarya</taxon>
        <taxon>Ascomycota</taxon>
        <taxon>Pezizomycotina</taxon>
        <taxon>Sordariomycetes</taxon>
        <taxon>Hypocreomycetidae</taxon>
        <taxon>Hypocreales</taxon>
        <taxon>Bionectriaceae</taxon>
        <taxon>Hapsidospora</taxon>
    </lineage>
</organism>
<evidence type="ECO:0000259" key="17">
    <source>
        <dbReference type="Pfam" id="PF01073"/>
    </source>
</evidence>
<comment type="subcellular location">
    <subcellularLocation>
        <location evidence="1">Endoplasmic reticulum membrane</location>
        <topology evidence="1">Peripheral membrane protein</topology>
    </subcellularLocation>
</comment>
<dbReference type="FunFam" id="3.40.50.720:FF:000346">
    <property type="entry name" value="C-3 sterol dehydrogenase/C-4 decarboxylase"/>
    <property type="match status" value="1"/>
</dbReference>
<dbReference type="GO" id="GO:0006696">
    <property type="term" value="P:ergosterol biosynthetic process"/>
    <property type="evidence" value="ECO:0007669"/>
    <property type="project" value="UniProtKB-ARBA"/>
</dbReference>
<evidence type="ECO:0000256" key="9">
    <source>
        <dbReference type="ARBA" id="ARBA00023136"/>
    </source>
</evidence>
<evidence type="ECO:0000256" key="1">
    <source>
        <dbReference type="ARBA" id="ARBA00004406"/>
    </source>
</evidence>
<evidence type="ECO:0000256" key="6">
    <source>
        <dbReference type="ARBA" id="ARBA00023002"/>
    </source>
</evidence>
<evidence type="ECO:0000256" key="16">
    <source>
        <dbReference type="ARBA" id="ARBA00082106"/>
    </source>
</evidence>
<evidence type="ECO:0000256" key="8">
    <source>
        <dbReference type="ARBA" id="ARBA00023098"/>
    </source>
</evidence>
<dbReference type="Pfam" id="PF01073">
    <property type="entry name" value="3Beta_HSD"/>
    <property type="match status" value="1"/>
</dbReference>
<dbReference type="GO" id="GO:0000252">
    <property type="term" value="F:3-beta-hydroxysteroid dehydrogenase [NAD(P)+]/C4-decarboxylase activity"/>
    <property type="evidence" value="ECO:0007669"/>
    <property type="project" value="UniProtKB-ARBA"/>
</dbReference>
<dbReference type="Proteomes" id="UP000029964">
    <property type="component" value="Unassembled WGS sequence"/>
</dbReference>
<evidence type="ECO:0000256" key="4">
    <source>
        <dbReference type="ARBA" id="ARBA00022824"/>
    </source>
</evidence>
<feature type="domain" description="3-beta hydroxysteroid dehydrogenase/isomerase" evidence="17">
    <location>
        <begin position="13"/>
        <end position="282"/>
    </location>
</feature>
<accession>A0A086SUU5</accession>
<protein>
    <recommendedName>
        <fullName evidence="12">Sterol-4-alpha-carboxylate 3-dehydrogenase ERG26, decarboxylating</fullName>
    </recommendedName>
    <alternativeName>
        <fullName evidence="15 16">C-3 Sterol dehydrogenase ERG26</fullName>
    </alternativeName>
    <alternativeName>
        <fullName evidence="13 14">C-4 decarboxylase ERG26</fullName>
    </alternativeName>
    <alternativeName>
        <fullName evidence="11">Sterol-4-alpha-carboxylate 3-dehydrogenase erg26, decarboxylating</fullName>
    </alternativeName>
</protein>
<comment type="caution">
    <text evidence="18">The sequence shown here is derived from an EMBL/GenBank/DDBJ whole genome shotgun (WGS) entry which is preliminary data.</text>
</comment>
<dbReference type="STRING" id="857340.A0A086SUU5"/>
<evidence type="ECO:0000256" key="2">
    <source>
        <dbReference type="ARBA" id="ARBA00009219"/>
    </source>
</evidence>
<proteinExistence type="inferred from homology"/>
<dbReference type="EMBL" id="JPKY01000160">
    <property type="protein sequence ID" value="KFH40877.1"/>
    <property type="molecule type" value="Genomic_DNA"/>
</dbReference>
<dbReference type="AlphaFoldDB" id="A0A086SUU5"/>
<evidence type="ECO:0000256" key="3">
    <source>
        <dbReference type="ARBA" id="ARBA00022516"/>
    </source>
</evidence>
<dbReference type="InterPro" id="IPR050177">
    <property type="entry name" value="Lipid_A_modif_metabolic_enz"/>
</dbReference>
<keyword evidence="9" id="KW-0472">Membrane</keyword>
<evidence type="ECO:0000256" key="13">
    <source>
        <dbReference type="ARBA" id="ARBA00081267"/>
    </source>
</evidence>
<keyword evidence="5" id="KW-0752">Steroid biosynthesis</keyword>
<dbReference type="GO" id="GO:0005789">
    <property type="term" value="C:endoplasmic reticulum membrane"/>
    <property type="evidence" value="ECO:0007669"/>
    <property type="project" value="UniProtKB-SubCell"/>
</dbReference>
<dbReference type="SUPFAM" id="SSF51735">
    <property type="entry name" value="NAD(P)-binding Rossmann-fold domains"/>
    <property type="match status" value="1"/>
</dbReference>
<comment type="similarity">
    <text evidence="2">Belongs to the 3-beta-HSD family.</text>
</comment>
<keyword evidence="7" id="KW-0520">NAD</keyword>